<name>F8NZP4_SERL9</name>
<evidence type="ECO:0000313" key="1">
    <source>
        <dbReference type="EMBL" id="EGO23375.1"/>
    </source>
</evidence>
<dbReference type="AlphaFoldDB" id="F8NZP4"/>
<reference evidence="1" key="1">
    <citation type="submission" date="2011-04" db="EMBL/GenBank/DDBJ databases">
        <title>Evolution of plant cell wall degrading machinery underlies the functional diversity of forest fungi.</title>
        <authorList>
            <consortium name="US DOE Joint Genome Institute (JGI-PGF)"/>
            <person name="Eastwood D.C."/>
            <person name="Floudas D."/>
            <person name="Binder M."/>
            <person name="Majcherczyk A."/>
            <person name="Schneider P."/>
            <person name="Aerts A."/>
            <person name="Asiegbu F.O."/>
            <person name="Baker S.E."/>
            <person name="Barry K."/>
            <person name="Bendiksby M."/>
            <person name="Blumentritt M."/>
            <person name="Coutinho P.M."/>
            <person name="Cullen D."/>
            <person name="Cullen D."/>
            <person name="Gathman A."/>
            <person name="Goodell B."/>
            <person name="Henrissat B."/>
            <person name="Ihrmark K."/>
            <person name="Kauserud H."/>
            <person name="Kohler A."/>
            <person name="LaButti K."/>
            <person name="Lapidus A."/>
            <person name="Lavin J.L."/>
            <person name="Lee Y.-H."/>
            <person name="Lindquist E."/>
            <person name="Lilly W."/>
            <person name="Lucas S."/>
            <person name="Morin E."/>
            <person name="Murat C."/>
            <person name="Oguiza J.A."/>
            <person name="Park J."/>
            <person name="Pisabarro A.G."/>
            <person name="Riley R."/>
            <person name="Rosling A."/>
            <person name="Salamov A."/>
            <person name="Schmidt O."/>
            <person name="Schmutz J."/>
            <person name="Skrede I."/>
            <person name="Stenlid J."/>
            <person name="Wiebenga A."/>
            <person name="Xie X."/>
            <person name="Kues U."/>
            <person name="Hibbett D.S."/>
            <person name="Hoffmeister D."/>
            <person name="Hogberg N."/>
            <person name="Martin F."/>
            <person name="Grigoriev I.V."/>
            <person name="Watkinson S.C."/>
        </authorList>
    </citation>
    <scope>NUCLEOTIDE SEQUENCE</scope>
    <source>
        <strain evidence="1">S7.9</strain>
    </source>
</reference>
<feature type="non-terminal residue" evidence="1">
    <location>
        <position position="109"/>
    </location>
</feature>
<dbReference type="KEGG" id="sla:SERLADRAFT_391261"/>
<evidence type="ECO:0008006" key="2">
    <source>
        <dbReference type="Google" id="ProtNLM"/>
    </source>
</evidence>
<dbReference type="GeneID" id="18811488"/>
<dbReference type="HOGENOM" id="CLU_2190342_0_0_1"/>
<dbReference type="InterPro" id="IPR036770">
    <property type="entry name" value="Ankyrin_rpt-contain_sf"/>
</dbReference>
<dbReference type="Gene3D" id="1.25.40.20">
    <property type="entry name" value="Ankyrin repeat-containing domain"/>
    <property type="match status" value="1"/>
</dbReference>
<organism>
    <name type="scientific">Serpula lacrymans var. lacrymans (strain S7.9)</name>
    <name type="common">Dry rot fungus</name>
    <dbReference type="NCBI Taxonomy" id="578457"/>
    <lineage>
        <taxon>Eukaryota</taxon>
        <taxon>Fungi</taxon>
        <taxon>Dikarya</taxon>
        <taxon>Basidiomycota</taxon>
        <taxon>Agaricomycotina</taxon>
        <taxon>Agaricomycetes</taxon>
        <taxon>Agaricomycetidae</taxon>
        <taxon>Boletales</taxon>
        <taxon>Coniophorineae</taxon>
        <taxon>Serpulaceae</taxon>
        <taxon>Serpula</taxon>
    </lineage>
</organism>
<gene>
    <name evidence="1" type="ORF">SERLADRAFT_391261</name>
</gene>
<dbReference type="Proteomes" id="UP000008064">
    <property type="component" value="Unassembled WGS sequence"/>
</dbReference>
<dbReference type="EMBL" id="GL945435">
    <property type="protein sequence ID" value="EGO23375.1"/>
    <property type="molecule type" value="Genomic_DNA"/>
</dbReference>
<protein>
    <recommendedName>
        <fullName evidence="2">Ankyrin repeat protein</fullName>
    </recommendedName>
</protein>
<dbReference type="Pfam" id="PF00023">
    <property type="entry name" value="Ank"/>
    <property type="match status" value="1"/>
</dbReference>
<dbReference type="RefSeq" id="XP_007319137.1">
    <property type="nucleotide sequence ID" value="XM_007319075.1"/>
</dbReference>
<dbReference type="InterPro" id="IPR002110">
    <property type="entry name" value="Ankyrin_rpt"/>
</dbReference>
<dbReference type="SUPFAM" id="SSF48403">
    <property type="entry name" value="Ankyrin repeat"/>
    <property type="match status" value="1"/>
</dbReference>
<accession>F8NZP4</accession>
<sequence length="109" mass="12411">MANEEVVRLLLSREDVVLGPLEFDICMALIFRYYPYLRGLAHLFLARWTSVNFRVSCKDKTPLSLAAWYGDEKSVKLLLACHDIDVNAIPEWSSIPPLWAAADRAFCGH</sequence>
<proteinExistence type="predicted"/>